<sequence>MVGPQTSSTARGLSGFAGLTHRSLHSRAWIASGKHVCIIHGILNWTREALCLPTPSVNTTTSQISSPIRSLNEPATAKPSRLLVLLSNISIVPVISPRQSNLRCRAAAADAHCLAVVIQTLLVEVDKSFRAMASDTKAAPGTDPEAPPQSIESPSKAKDLYPMSPLKYDAFIHSMSLIADIFFREVHPRGSWKVPRNGPVLFVAAPHANQFVDALVLLNTLRMEAKRRVSLLVAQKSVHGFIGWASRQVGCVPVGRAQDAARPAQGTIYLPDPIGDPTLIRGIGTSFGEGEAGGMIFLPSAKGRAGASVDIAQIMGPEEVRVKRPFTGKLPLEQLTGRDDLDEEGNFANRQSRTSREGYGGTKFKLAPHMDQTKVYEAVFNRLRNGGCVGLFPEGGSHDRTELLPLKAGVAIMALGAMAEAPDCGLKIVPVGMNYFHAHKFRSRAVVEFGAPIEIDPELVELYKKKQRREAISRLIDQVYQALEAVTVSAPDYDTLMTIQAARRLYNPAGKKLPLPVVVELNRRLAKGYERYKDDERIVKLSENVKDYNRQLRYLNLRDHQVQYAKLSFLTVFFTFWYRTAKLVLLSVGVFPGLVLFAPVFIVSKVYSIKKAREALAGSAVKVQGKDVMATWKILVSMCLTPILYMTYACILTYLVHRHRLWGVVPDWVSKKMVFLLSWLFFPSITFAAFRFGEVGMDIIKSLRPLLLCLNPSSSYSIHQLRERREQLSKEVTDLINTLGPEMFPDFEATRLVQDSRQKATPLKSPALPSRPGFGRRDSDVSSASEAAIRGKNTTQSSRAIPKNESFSNIGAIPMFSTRPPSRNRSRSSSSGGGAGFGGFPISGFTSIDPQVGFDEVSRKIREGMRDRGMRRRKSVKMRAGASSDEAEDEVEDNAAGGEEWEEARPKKS</sequence>
<dbReference type="AlphaFoldDB" id="A0AAD5WNS6"/>
<feature type="region of interest" description="Disordered" evidence="1">
    <location>
        <begin position="340"/>
        <end position="364"/>
    </location>
</feature>
<name>A0AAD5WNS6_9PEZI</name>
<dbReference type="Proteomes" id="UP001201980">
    <property type="component" value="Unassembled WGS sequence"/>
</dbReference>
<feature type="transmembrane region" description="Helical" evidence="2">
    <location>
        <begin position="676"/>
        <end position="693"/>
    </location>
</feature>
<evidence type="ECO:0000313" key="5">
    <source>
        <dbReference type="Proteomes" id="UP001201980"/>
    </source>
</evidence>
<feature type="transmembrane region" description="Helical" evidence="2">
    <location>
        <begin position="584"/>
        <end position="603"/>
    </location>
</feature>
<dbReference type="EMBL" id="JAKWBI020000556">
    <property type="protein sequence ID" value="KAJ2893870.1"/>
    <property type="molecule type" value="Genomic_DNA"/>
</dbReference>
<reference evidence="4" key="1">
    <citation type="submission" date="2022-07" db="EMBL/GenBank/DDBJ databases">
        <title>Draft genome sequence of Zalerion maritima ATCC 34329, a (micro)plastics degrading marine fungus.</title>
        <authorList>
            <person name="Paco A."/>
            <person name="Goncalves M.F.M."/>
            <person name="Rocha-Santos T.A.P."/>
            <person name="Alves A."/>
        </authorList>
    </citation>
    <scope>NUCLEOTIDE SEQUENCE</scope>
    <source>
        <strain evidence="4">ATCC 34329</strain>
    </source>
</reference>
<dbReference type="PANTHER" id="PTHR31605">
    <property type="entry name" value="GLYCEROL-3-PHOSPHATE O-ACYLTRANSFERASE 1"/>
    <property type="match status" value="1"/>
</dbReference>
<keyword evidence="2" id="KW-1133">Transmembrane helix</keyword>
<evidence type="ECO:0000313" key="4">
    <source>
        <dbReference type="EMBL" id="KAJ2893870.1"/>
    </source>
</evidence>
<feature type="compositionally biased region" description="Polar residues" evidence="1">
    <location>
        <begin position="792"/>
        <end position="809"/>
    </location>
</feature>
<dbReference type="GO" id="GO:0008654">
    <property type="term" value="P:phospholipid biosynthetic process"/>
    <property type="evidence" value="ECO:0007669"/>
    <property type="project" value="TreeGrafter"/>
</dbReference>
<dbReference type="InterPro" id="IPR052744">
    <property type="entry name" value="GPAT/DAPAT"/>
</dbReference>
<dbReference type="CDD" id="cd07992">
    <property type="entry name" value="LPLAT_AAK14816-like"/>
    <property type="match status" value="1"/>
</dbReference>
<dbReference type="SMART" id="SM00563">
    <property type="entry name" value="PlsC"/>
    <property type="match status" value="1"/>
</dbReference>
<keyword evidence="2" id="KW-0812">Transmembrane</keyword>
<dbReference type="GO" id="GO:0004366">
    <property type="term" value="F:glycerol-3-phosphate O-acyltransferase activity"/>
    <property type="evidence" value="ECO:0007669"/>
    <property type="project" value="TreeGrafter"/>
</dbReference>
<accession>A0AAD5WNS6</accession>
<proteinExistence type="predicted"/>
<feature type="compositionally biased region" description="Basic and acidic residues" evidence="1">
    <location>
        <begin position="856"/>
        <end position="868"/>
    </location>
</feature>
<feature type="transmembrane region" description="Helical" evidence="2">
    <location>
        <begin position="634"/>
        <end position="656"/>
    </location>
</feature>
<comment type="caution">
    <text evidence="4">The sequence shown here is derived from an EMBL/GenBank/DDBJ whole genome shotgun (WGS) entry which is preliminary data.</text>
</comment>
<feature type="region of interest" description="Disordered" evidence="1">
    <location>
        <begin position="755"/>
        <end position="909"/>
    </location>
</feature>
<organism evidence="4 5">
    <name type="scientific">Zalerion maritima</name>
    <dbReference type="NCBI Taxonomy" id="339359"/>
    <lineage>
        <taxon>Eukaryota</taxon>
        <taxon>Fungi</taxon>
        <taxon>Dikarya</taxon>
        <taxon>Ascomycota</taxon>
        <taxon>Pezizomycotina</taxon>
        <taxon>Sordariomycetes</taxon>
        <taxon>Lulworthiomycetidae</taxon>
        <taxon>Lulworthiales</taxon>
        <taxon>Lulworthiaceae</taxon>
        <taxon>Zalerion</taxon>
    </lineage>
</organism>
<dbReference type="PANTHER" id="PTHR31605:SF0">
    <property type="entry name" value="GLYCEROL-3-PHOSPHATE O-ACYLTRANSFERASE 1"/>
    <property type="match status" value="1"/>
</dbReference>
<gene>
    <name evidence="4" type="ORF">MKZ38_008137</name>
</gene>
<feature type="compositionally biased region" description="Gly residues" evidence="1">
    <location>
        <begin position="831"/>
        <end position="841"/>
    </location>
</feature>
<evidence type="ECO:0000256" key="1">
    <source>
        <dbReference type="SAM" id="MobiDB-lite"/>
    </source>
</evidence>
<evidence type="ECO:0000256" key="2">
    <source>
        <dbReference type="SAM" id="Phobius"/>
    </source>
</evidence>
<evidence type="ECO:0000259" key="3">
    <source>
        <dbReference type="SMART" id="SM00563"/>
    </source>
</evidence>
<dbReference type="GO" id="GO:0016287">
    <property type="term" value="F:glycerone-phosphate O-acyltransferase activity"/>
    <property type="evidence" value="ECO:0007669"/>
    <property type="project" value="TreeGrafter"/>
</dbReference>
<keyword evidence="4" id="KW-0012">Acyltransferase</keyword>
<feature type="region of interest" description="Disordered" evidence="1">
    <location>
        <begin position="134"/>
        <end position="158"/>
    </location>
</feature>
<protein>
    <submittedName>
        <fullName evidence="4">Acyltransferase</fullName>
    </submittedName>
</protein>
<keyword evidence="2" id="KW-0472">Membrane</keyword>
<keyword evidence="5" id="KW-1185">Reference proteome</keyword>
<dbReference type="Pfam" id="PF01553">
    <property type="entry name" value="Acyltransferase"/>
    <property type="match status" value="1"/>
</dbReference>
<keyword evidence="4" id="KW-0808">Transferase</keyword>
<dbReference type="InterPro" id="IPR002123">
    <property type="entry name" value="Plipid/glycerol_acylTrfase"/>
</dbReference>
<feature type="compositionally biased region" description="Low complexity" evidence="1">
    <location>
        <begin position="816"/>
        <end position="830"/>
    </location>
</feature>
<feature type="domain" description="Phospholipid/glycerol acyltransferase" evidence="3">
    <location>
        <begin position="201"/>
        <end position="436"/>
    </location>
</feature>